<dbReference type="EMBL" id="JAFBEC010000001">
    <property type="protein sequence ID" value="MBM7631015.1"/>
    <property type="molecule type" value="Genomic_DNA"/>
</dbReference>
<dbReference type="InterPro" id="IPR011335">
    <property type="entry name" value="Restrct_endonuc-II-like"/>
</dbReference>
<dbReference type="Gene3D" id="3.40.1350.10">
    <property type="match status" value="1"/>
</dbReference>
<comment type="caution">
    <text evidence="2">The sequence shown here is derived from an EMBL/GenBank/DDBJ whole genome shotgun (WGS) entry which is preliminary data.</text>
</comment>
<organism evidence="2 3">
    <name type="scientific">Geomicrobium sediminis</name>
    <dbReference type="NCBI Taxonomy" id="1347788"/>
    <lineage>
        <taxon>Bacteria</taxon>
        <taxon>Bacillati</taxon>
        <taxon>Bacillota</taxon>
        <taxon>Bacilli</taxon>
        <taxon>Bacillales</taxon>
        <taxon>Geomicrobium</taxon>
    </lineage>
</organism>
<proteinExistence type="predicted"/>
<evidence type="ECO:0000313" key="3">
    <source>
        <dbReference type="Proteomes" id="UP000741863"/>
    </source>
</evidence>
<reference evidence="2 3" key="1">
    <citation type="submission" date="2021-01" db="EMBL/GenBank/DDBJ databases">
        <title>Genomic Encyclopedia of Type Strains, Phase IV (KMG-IV): sequencing the most valuable type-strain genomes for metagenomic binning, comparative biology and taxonomic classification.</title>
        <authorList>
            <person name="Goeker M."/>
        </authorList>
    </citation>
    <scope>NUCLEOTIDE SEQUENCE [LARGE SCALE GENOMIC DNA]</scope>
    <source>
        <strain evidence="2 3">DSM 25540</strain>
    </source>
</reference>
<sequence>MEIGDWVVLPSKFNRKLHFGKITGEYTYDEEQENPYNHFRDVNWFATDIPRDRFDQDILYSLGAFLTVCKINKNDAENRIKKMHENNWSIPNRTVTEEFIDTEEDIIVNIEENIQDRLSEHIIRKFKGHRMEELIEEILKAEGFTTYRSPEGADHGIDILASATTLGFGSPKPDVPVDRPTMDQLIGTMSNVDADYGVLVSWNGFKSSVMNEVPKQFFKLRLWDSAKVIEELRENYELLSDDIKSEIPLKRVWLLNKDE</sequence>
<protein>
    <submittedName>
        <fullName evidence="2">Restriction system protein</fullName>
    </submittedName>
</protein>
<evidence type="ECO:0000313" key="2">
    <source>
        <dbReference type="EMBL" id="MBM7631015.1"/>
    </source>
</evidence>
<dbReference type="Pfam" id="PF04471">
    <property type="entry name" value="Mrr_cat"/>
    <property type="match status" value="1"/>
</dbReference>
<name>A0ABS2P7G7_9BACL</name>
<dbReference type="SUPFAM" id="SSF52980">
    <property type="entry name" value="Restriction endonuclease-like"/>
    <property type="match status" value="1"/>
</dbReference>
<evidence type="ECO:0000259" key="1">
    <source>
        <dbReference type="Pfam" id="PF04471"/>
    </source>
</evidence>
<keyword evidence="3" id="KW-1185">Reference proteome</keyword>
<feature type="domain" description="Restriction endonuclease type IV Mrr" evidence="1">
    <location>
        <begin position="123"/>
        <end position="230"/>
    </location>
</feature>
<accession>A0ABS2P7G7</accession>
<gene>
    <name evidence="2" type="ORF">JOD17_000106</name>
</gene>
<dbReference type="InterPro" id="IPR007560">
    <property type="entry name" value="Restrct_endonuc_IV_Mrr"/>
</dbReference>
<dbReference type="InterPro" id="IPR011856">
    <property type="entry name" value="tRNA_endonuc-like_dom_sf"/>
</dbReference>
<dbReference type="Proteomes" id="UP000741863">
    <property type="component" value="Unassembled WGS sequence"/>
</dbReference>